<sequence>MVLMQRSWCEQWFWVIFQSRCLEMELVQTFSSTCVELLCKIVDVAWWLSGMFYRLPFVDVSSHLLPPVGLHTLRIVCCLVAVGHVISAAFCRCVVSSLDTCTHVKSIVRRRSRLDPLVKPRRIG</sequence>
<dbReference type="EMBL" id="GL732524">
    <property type="protein sequence ID" value="EFX89355.1"/>
    <property type="molecule type" value="Genomic_DNA"/>
</dbReference>
<dbReference type="HOGENOM" id="CLU_2006168_0_0_1"/>
<dbReference type="Proteomes" id="UP000000305">
    <property type="component" value="Unassembled WGS sequence"/>
</dbReference>
<organism evidence="1 2">
    <name type="scientific">Daphnia pulex</name>
    <name type="common">Water flea</name>
    <dbReference type="NCBI Taxonomy" id="6669"/>
    <lineage>
        <taxon>Eukaryota</taxon>
        <taxon>Metazoa</taxon>
        <taxon>Ecdysozoa</taxon>
        <taxon>Arthropoda</taxon>
        <taxon>Crustacea</taxon>
        <taxon>Branchiopoda</taxon>
        <taxon>Diplostraca</taxon>
        <taxon>Cladocera</taxon>
        <taxon>Anomopoda</taxon>
        <taxon>Daphniidae</taxon>
        <taxon>Daphnia</taxon>
    </lineage>
</organism>
<dbReference type="KEGG" id="dpx:DAPPUDRAFT_220509"/>
<keyword evidence="2" id="KW-1185">Reference proteome</keyword>
<dbReference type="AlphaFoldDB" id="E9FTG1"/>
<reference evidence="1 2" key="1">
    <citation type="journal article" date="2011" name="Science">
        <title>The ecoresponsive genome of Daphnia pulex.</title>
        <authorList>
            <person name="Colbourne J.K."/>
            <person name="Pfrender M.E."/>
            <person name="Gilbert D."/>
            <person name="Thomas W.K."/>
            <person name="Tucker A."/>
            <person name="Oakley T.H."/>
            <person name="Tokishita S."/>
            <person name="Aerts A."/>
            <person name="Arnold G.J."/>
            <person name="Basu M.K."/>
            <person name="Bauer D.J."/>
            <person name="Caceres C.E."/>
            <person name="Carmel L."/>
            <person name="Casola C."/>
            <person name="Choi J.H."/>
            <person name="Detter J.C."/>
            <person name="Dong Q."/>
            <person name="Dusheyko S."/>
            <person name="Eads B.D."/>
            <person name="Frohlich T."/>
            <person name="Geiler-Samerotte K.A."/>
            <person name="Gerlach D."/>
            <person name="Hatcher P."/>
            <person name="Jogdeo S."/>
            <person name="Krijgsveld J."/>
            <person name="Kriventseva E.V."/>
            <person name="Kultz D."/>
            <person name="Laforsch C."/>
            <person name="Lindquist E."/>
            <person name="Lopez J."/>
            <person name="Manak J.R."/>
            <person name="Muller J."/>
            <person name="Pangilinan J."/>
            <person name="Patwardhan R.P."/>
            <person name="Pitluck S."/>
            <person name="Pritham E.J."/>
            <person name="Rechtsteiner A."/>
            <person name="Rho M."/>
            <person name="Rogozin I.B."/>
            <person name="Sakarya O."/>
            <person name="Salamov A."/>
            <person name="Schaack S."/>
            <person name="Shapiro H."/>
            <person name="Shiga Y."/>
            <person name="Skalitzky C."/>
            <person name="Smith Z."/>
            <person name="Souvorov A."/>
            <person name="Sung W."/>
            <person name="Tang Z."/>
            <person name="Tsuchiya D."/>
            <person name="Tu H."/>
            <person name="Vos H."/>
            <person name="Wang M."/>
            <person name="Wolf Y.I."/>
            <person name="Yamagata H."/>
            <person name="Yamada T."/>
            <person name="Ye Y."/>
            <person name="Shaw J.R."/>
            <person name="Andrews J."/>
            <person name="Crease T.J."/>
            <person name="Tang H."/>
            <person name="Lucas S.M."/>
            <person name="Robertson H.M."/>
            <person name="Bork P."/>
            <person name="Koonin E.V."/>
            <person name="Zdobnov E.M."/>
            <person name="Grigoriev I.V."/>
            <person name="Lynch M."/>
            <person name="Boore J.L."/>
        </authorList>
    </citation>
    <scope>NUCLEOTIDE SEQUENCE [LARGE SCALE GENOMIC DNA]</scope>
</reference>
<proteinExistence type="predicted"/>
<evidence type="ECO:0000313" key="1">
    <source>
        <dbReference type="EMBL" id="EFX89355.1"/>
    </source>
</evidence>
<dbReference type="InParanoid" id="E9FTG1"/>
<evidence type="ECO:0000313" key="2">
    <source>
        <dbReference type="Proteomes" id="UP000000305"/>
    </source>
</evidence>
<protein>
    <submittedName>
        <fullName evidence="1">Uncharacterized protein</fullName>
    </submittedName>
</protein>
<accession>E9FTG1</accession>
<name>E9FTG1_DAPPU</name>
<gene>
    <name evidence="1" type="ORF">DAPPUDRAFT_220509</name>
</gene>